<dbReference type="InterPro" id="IPR009030">
    <property type="entry name" value="Growth_fac_rcpt_cys_sf"/>
</dbReference>
<dbReference type="Pfam" id="PF00090">
    <property type="entry name" value="TSP_1"/>
    <property type="match status" value="4"/>
</dbReference>
<dbReference type="SUPFAM" id="SSF57184">
    <property type="entry name" value="Growth factor receptor domain"/>
    <property type="match status" value="1"/>
</dbReference>
<dbReference type="PROSITE" id="PS01187">
    <property type="entry name" value="EGF_CA"/>
    <property type="match status" value="1"/>
</dbReference>
<reference evidence="10" key="2">
    <citation type="submission" date="2020-05" db="UniProtKB">
        <authorList>
            <consortium name="EnsemblMetazoa"/>
        </authorList>
    </citation>
    <scope>IDENTIFICATION</scope>
    <source>
        <strain evidence="10">ACHKN1017</strain>
    </source>
</reference>
<feature type="domain" description="EGF-like" evidence="9">
    <location>
        <begin position="419"/>
        <end position="468"/>
    </location>
</feature>
<dbReference type="PROSITE" id="PS00010">
    <property type="entry name" value="ASX_HYDROXYL"/>
    <property type="match status" value="2"/>
</dbReference>
<dbReference type="PANTHER" id="PTHR22906:SF43">
    <property type="entry name" value="PROPERDIN"/>
    <property type="match status" value="1"/>
</dbReference>
<dbReference type="CDD" id="cd00054">
    <property type="entry name" value="EGF_CA"/>
    <property type="match status" value="2"/>
</dbReference>
<dbReference type="InterPro" id="IPR052065">
    <property type="entry name" value="Compl_asym_regulator"/>
</dbReference>
<keyword evidence="4" id="KW-0732">Signal</keyword>
<dbReference type="SMART" id="SM00181">
    <property type="entry name" value="EGF"/>
    <property type="match status" value="3"/>
</dbReference>
<feature type="region of interest" description="Disordered" evidence="7">
    <location>
        <begin position="311"/>
        <end position="335"/>
    </location>
</feature>
<evidence type="ECO:0000256" key="4">
    <source>
        <dbReference type="ARBA" id="ARBA00022729"/>
    </source>
</evidence>
<dbReference type="InterPro" id="IPR001881">
    <property type="entry name" value="EGF-like_Ca-bd_dom"/>
</dbReference>
<comment type="subcellular location">
    <subcellularLocation>
        <location evidence="1">Secreted</location>
    </subcellularLocation>
</comment>
<dbReference type="GO" id="GO:0005509">
    <property type="term" value="F:calcium ion binding"/>
    <property type="evidence" value="ECO:0007669"/>
    <property type="project" value="InterPro"/>
</dbReference>
<organism evidence="10 11">
    <name type="scientific">Anopheles christyi</name>
    <dbReference type="NCBI Taxonomy" id="43041"/>
    <lineage>
        <taxon>Eukaryota</taxon>
        <taxon>Metazoa</taxon>
        <taxon>Ecdysozoa</taxon>
        <taxon>Arthropoda</taxon>
        <taxon>Hexapoda</taxon>
        <taxon>Insecta</taxon>
        <taxon>Pterygota</taxon>
        <taxon>Neoptera</taxon>
        <taxon>Endopterygota</taxon>
        <taxon>Diptera</taxon>
        <taxon>Nematocera</taxon>
        <taxon>Culicoidea</taxon>
        <taxon>Culicidae</taxon>
        <taxon>Anophelinae</taxon>
        <taxon>Anopheles</taxon>
    </lineage>
</organism>
<dbReference type="InterPro" id="IPR000152">
    <property type="entry name" value="EGF-type_Asp/Asn_hydroxyl_site"/>
</dbReference>
<evidence type="ECO:0000256" key="1">
    <source>
        <dbReference type="ARBA" id="ARBA00004613"/>
    </source>
</evidence>
<keyword evidence="6" id="KW-1015">Disulfide bond</keyword>
<dbReference type="InterPro" id="IPR000742">
    <property type="entry name" value="EGF"/>
</dbReference>
<dbReference type="InterPro" id="IPR049883">
    <property type="entry name" value="NOTCH1_EGF-like"/>
</dbReference>
<keyword evidence="5" id="KW-0677">Repeat</keyword>
<dbReference type="SMART" id="SM00179">
    <property type="entry name" value="EGF_CA"/>
    <property type="match status" value="3"/>
</dbReference>
<evidence type="ECO:0000256" key="2">
    <source>
        <dbReference type="ARBA" id="ARBA00022525"/>
    </source>
</evidence>
<reference evidence="11" key="1">
    <citation type="submission" date="2013-03" db="EMBL/GenBank/DDBJ databases">
        <title>The Genome Sequence of Anopheles christyi ACHKN1017.</title>
        <authorList>
            <consortium name="The Broad Institute Genomics Platform"/>
            <person name="Neafsey D.E."/>
            <person name="Besansky N."/>
            <person name="Walker B."/>
            <person name="Young S.K."/>
            <person name="Zeng Q."/>
            <person name="Gargeya S."/>
            <person name="Fitzgerald M."/>
            <person name="Haas B."/>
            <person name="Abouelleil A."/>
            <person name="Allen A.W."/>
            <person name="Alvarado L."/>
            <person name="Arachchi H.M."/>
            <person name="Berlin A.M."/>
            <person name="Chapman S.B."/>
            <person name="Gainer-Dewar J."/>
            <person name="Goldberg J."/>
            <person name="Griggs A."/>
            <person name="Gujja S."/>
            <person name="Hansen M."/>
            <person name="Howarth C."/>
            <person name="Imamovic A."/>
            <person name="Ireland A."/>
            <person name="Larimer J."/>
            <person name="McCowan C."/>
            <person name="Murphy C."/>
            <person name="Pearson M."/>
            <person name="Poon T.W."/>
            <person name="Priest M."/>
            <person name="Roberts A."/>
            <person name="Saif S."/>
            <person name="Shea T."/>
            <person name="Sisk P."/>
            <person name="Sykes S."/>
            <person name="Wortman J."/>
            <person name="Nusbaum C."/>
            <person name="Birren B."/>
        </authorList>
    </citation>
    <scope>NUCLEOTIDE SEQUENCE [LARGE SCALE GENOMIC DNA]</scope>
    <source>
        <strain evidence="11">ACHKN1017</strain>
    </source>
</reference>
<dbReference type="PRINTS" id="PR01705">
    <property type="entry name" value="TSP1REPEAT"/>
</dbReference>
<dbReference type="InterPro" id="IPR013783">
    <property type="entry name" value="Ig-like_fold"/>
</dbReference>
<evidence type="ECO:0000256" key="7">
    <source>
        <dbReference type="SAM" id="MobiDB-lite"/>
    </source>
</evidence>
<dbReference type="FunFam" id="2.20.100.10:FF:000007">
    <property type="entry name" value="Thrombospondin 1"/>
    <property type="match status" value="1"/>
</dbReference>
<dbReference type="Gene3D" id="2.20.100.10">
    <property type="entry name" value="Thrombospondin type-1 (TSP1) repeat"/>
    <property type="match status" value="4"/>
</dbReference>
<dbReference type="Gene3D" id="2.60.40.10">
    <property type="entry name" value="Immunoglobulins"/>
    <property type="match status" value="1"/>
</dbReference>
<feature type="compositionally biased region" description="Acidic residues" evidence="7">
    <location>
        <begin position="324"/>
        <end position="335"/>
    </location>
</feature>
<name>A0A182KDD4_9DIPT</name>
<evidence type="ECO:0000256" key="3">
    <source>
        <dbReference type="ARBA" id="ARBA00022536"/>
    </source>
</evidence>
<dbReference type="Pfam" id="PF07645">
    <property type="entry name" value="EGF_CA"/>
    <property type="match status" value="2"/>
</dbReference>
<dbReference type="InterPro" id="IPR018097">
    <property type="entry name" value="EGF_Ca-bd_CS"/>
</dbReference>
<dbReference type="AlphaFoldDB" id="A0A182KDD4"/>
<dbReference type="InterPro" id="IPR036179">
    <property type="entry name" value="Ig-like_dom_sf"/>
</dbReference>
<dbReference type="PROSITE" id="PS50092">
    <property type="entry name" value="TSP1"/>
    <property type="match status" value="4"/>
</dbReference>
<dbReference type="Gene3D" id="2.10.25.10">
    <property type="entry name" value="Laminin"/>
    <property type="match status" value="3"/>
</dbReference>
<dbReference type="SMART" id="SM00209">
    <property type="entry name" value="TSP1"/>
    <property type="match status" value="4"/>
</dbReference>
<dbReference type="InterPro" id="IPR000884">
    <property type="entry name" value="TSP1_rpt"/>
</dbReference>
<protein>
    <recommendedName>
        <fullName evidence="12">EGF-like domain-containing protein</fullName>
    </recommendedName>
</protein>
<sequence>HDVGLFFGANGQTLRLLAAKLTDAGSYQCVASNALGQISREFHVTIDVPVSWSPWGGWSACSATCGSGTQFRSRICLLVNGSPAHGERFNCVGENVEIKPCELLPCSVNGGWGEWTIWSNCSLPCVSEFSGVRSIRHRSRACDSPAPALGGKQCVGEAYEEEPCHVKYCPIDGGWTGWSSWTVCSEPCGFGRSLRVRSCSNPVPRHGGRPCDGPESEVKTCKVQECHVDGGWSEWARWSPCSKSCGKGIKSRKRYCNNPEPKAGGKLCVGQNVEHAQCSVKQCRNDALLRTRITKKILTPLITYDTNHASTRAGQFNGQSNDFDSSEYEDRESEPEQDFKVVRKYQYAEAAPVEYVDEPEELASPGTLSITVSMLNSVRLSNDTTSYNLNFGHPAQLGLSCTGGFVYNETAGSCTDVDECLGELCAGSWKVCRNTIGSYECDCMQGYRAVPYQVEQADGTIASDMQCVDINECREQTDECSHFCSNTAGGYECYCPDRYLLSSDGKTCTIKRKRNEPVRLVPRCPEGYQWMDGRCQDIDECALQADECGESFSCINTRGGFICVHTDCPPEYEQDGEEDESCTVNCTHSRHLCQDGASVGQSISHIIITLDRFNPRQSLAVVTIPAALQVPHEYDTRFAWRDRRYAHVFTLETMHKTSGAVRLYANRKLQRGTLYKLNLVAKTSRRRRLEYVHHFVVHVYWFD</sequence>
<dbReference type="STRING" id="43041.A0A182KDD4"/>
<feature type="domain" description="EGF-like calcium-binding" evidence="8">
    <location>
        <begin position="537"/>
        <end position="583"/>
    </location>
</feature>
<dbReference type="EnsemblMetazoa" id="ACHR008771-RA">
    <property type="protein sequence ID" value="ACHR008771-PA"/>
    <property type="gene ID" value="ACHR008771"/>
</dbReference>
<dbReference type="InterPro" id="IPR036383">
    <property type="entry name" value="TSP1_rpt_sf"/>
</dbReference>
<keyword evidence="11" id="KW-1185">Reference proteome</keyword>
<accession>A0A182KDD4</accession>
<dbReference type="SUPFAM" id="SSF82895">
    <property type="entry name" value="TSP-1 type 1 repeat"/>
    <property type="match status" value="4"/>
</dbReference>
<evidence type="ECO:0000313" key="11">
    <source>
        <dbReference type="Proteomes" id="UP000075881"/>
    </source>
</evidence>
<feature type="compositionally biased region" description="Polar residues" evidence="7">
    <location>
        <begin position="311"/>
        <end position="323"/>
    </location>
</feature>
<evidence type="ECO:0000259" key="9">
    <source>
        <dbReference type="SMART" id="SM00181"/>
    </source>
</evidence>
<evidence type="ECO:0008006" key="12">
    <source>
        <dbReference type="Google" id="ProtNLM"/>
    </source>
</evidence>
<evidence type="ECO:0000313" key="10">
    <source>
        <dbReference type="EnsemblMetazoa" id="ACHR008771-PA"/>
    </source>
</evidence>
<dbReference type="Pfam" id="PF14670">
    <property type="entry name" value="FXa_inhibition"/>
    <property type="match status" value="1"/>
</dbReference>
<dbReference type="Proteomes" id="UP000075881">
    <property type="component" value="Unassembled WGS sequence"/>
</dbReference>
<dbReference type="FunFam" id="2.20.100.10:FF:000001">
    <property type="entry name" value="semaphorin-5A isoform X1"/>
    <property type="match status" value="3"/>
</dbReference>
<evidence type="ECO:0000259" key="8">
    <source>
        <dbReference type="SMART" id="SM00179"/>
    </source>
</evidence>
<proteinExistence type="predicted"/>
<dbReference type="PANTHER" id="PTHR22906">
    <property type="entry name" value="PROPERDIN"/>
    <property type="match status" value="1"/>
</dbReference>
<evidence type="ECO:0000256" key="6">
    <source>
        <dbReference type="ARBA" id="ARBA00023157"/>
    </source>
</evidence>
<dbReference type="VEuPathDB" id="VectorBase:ACHR008771"/>
<feature type="domain" description="EGF-like calcium-binding" evidence="8">
    <location>
        <begin position="416"/>
        <end position="468"/>
    </location>
</feature>
<keyword evidence="2" id="KW-0964">Secreted</keyword>
<dbReference type="SUPFAM" id="SSF48726">
    <property type="entry name" value="Immunoglobulin"/>
    <property type="match status" value="1"/>
</dbReference>
<evidence type="ECO:0000256" key="5">
    <source>
        <dbReference type="ARBA" id="ARBA00022737"/>
    </source>
</evidence>
<keyword evidence="3" id="KW-0245">EGF-like domain</keyword>
<feature type="domain" description="EGF-like" evidence="9">
    <location>
        <begin position="472"/>
        <end position="509"/>
    </location>
</feature>
<feature type="domain" description="EGF-like" evidence="9">
    <location>
        <begin position="540"/>
        <end position="583"/>
    </location>
</feature>
<feature type="domain" description="EGF-like calcium-binding" evidence="8">
    <location>
        <begin position="469"/>
        <end position="509"/>
    </location>
</feature>